<dbReference type="InterPro" id="IPR002371">
    <property type="entry name" value="FlgK"/>
</dbReference>
<dbReference type="NCBIfam" id="TIGR02492">
    <property type="entry name" value="flgK_ends"/>
    <property type="match status" value="1"/>
</dbReference>
<evidence type="ECO:0000313" key="12">
    <source>
        <dbReference type="EMBL" id="CUA88582.1"/>
    </source>
</evidence>
<evidence type="ECO:0000259" key="9">
    <source>
        <dbReference type="Pfam" id="PF06429"/>
    </source>
</evidence>
<dbReference type="Proteomes" id="UP000182598">
    <property type="component" value="Unassembled WGS sequence"/>
</dbReference>
<keyword evidence="13" id="KW-1185">Reference proteome</keyword>
<evidence type="ECO:0000256" key="5">
    <source>
        <dbReference type="ARBA" id="ARBA00022525"/>
    </source>
</evidence>
<dbReference type="OrthoDB" id="9802553at2"/>
<dbReference type="GO" id="GO:0044780">
    <property type="term" value="P:bacterial-type flagellum assembly"/>
    <property type="evidence" value="ECO:0007669"/>
    <property type="project" value="InterPro"/>
</dbReference>
<keyword evidence="5 7" id="KW-0964">Secreted</keyword>
<dbReference type="SUPFAM" id="SSF64518">
    <property type="entry name" value="Phase 1 flagellin"/>
    <property type="match status" value="1"/>
</dbReference>
<comment type="subcellular location">
    <subcellularLocation>
        <location evidence="1 7">Bacterial flagellum</location>
    </subcellularLocation>
    <subcellularLocation>
        <location evidence="2 7">Secreted</location>
    </subcellularLocation>
</comment>
<evidence type="ECO:0000256" key="2">
    <source>
        <dbReference type="ARBA" id="ARBA00004613"/>
    </source>
</evidence>
<dbReference type="Pfam" id="PF21158">
    <property type="entry name" value="flgK_1st_1"/>
    <property type="match status" value="1"/>
</dbReference>
<comment type="similarity">
    <text evidence="3 7">Belongs to the flagella basal body rod proteins family.</text>
</comment>
<dbReference type="InterPro" id="IPR001444">
    <property type="entry name" value="Flag_bb_rod_N"/>
</dbReference>
<dbReference type="InterPro" id="IPR049119">
    <property type="entry name" value="FlgK_D2-like"/>
</dbReference>
<keyword evidence="12" id="KW-0966">Cell projection</keyword>
<feature type="domain" description="Flagellar hook-associated protein FlgK helical" evidence="11">
    <location>
        <begin position="83"/>
        <end position="317"/>
    </location>
</feature>
<evidence type="ECO:0000256" key="4">
    <source>
        <dbReference type="ARBA" id="ARBA00016244"/>
    </source>
</evidence>
<protein>
    <recommendedName>
        <fullName evidence="4 7">Flagellar hook-associated protein 1</fullName>
        <shortName evidence="7">HAP1</shortName>
    </recommendedName>
</protein>
<proteinExistence type="inferred from homology"/>
<dbReference type="Pfam" id="PF00460">
    <property type="entry name" value="Flg_bb_rod"/>
    <property type="match status" value="1"/>
</dbReference>
<keyword evidence="6 7" id="KW-0975">Bacterial flagellum</keyword>
<dbReference type="RefSeq" id="WP_055439889.1">
    <property type="nucleotide sequence ID" value="NZ_CYHB01000011.1"/>
</dbReference>
<dbReference type="GO" id="GO:0009424">
    <property type="term" value="C:bacterial-type flagellum hook"/>
    <property type="evidence" value="ECO:0007669"/>
    <property type="project" value="UniProtKB-UniRule"/>
</dbReference>
<feature type="domain" description="Flagellar basal-body/hook protein C-terminal" evidence="9">
    <location>
        <begin position="494"/>
        <end position="533"/>
    </location>
</feature>
<evidence type="ECO:0000259" key="8">
    <source>
        <dbReference type="Pfam" id="PF00460"/>
    </source>
</evidence>
<sequence length="534" mass="57627">MSIFSIGLSGLRAAQTGLYATSGNISNVNTPGYNRELVQLGENRSYGVLVNGVERQFNQFVATRLNAASGSLASLETYHSQVRQIDNLLSDERSGLAPVMQEFFNALGQMNSSPADPAARAGVLGTASTLVSQFKSFDNYLEDIERSVNAEMKFEVDSINSLTGQISQLNKEILLARSGAGDAPNSLLNQRDKLVHDLSQRIDVRVHEQKSGSYTISLNNGSPLVSGDTSYQLDARADDNDPTRTAIFYNDVSGNQVQLKESTFNRGSLSGLMEFRSKSLDTMRNQLGQMVRVFADSFNQQHQAGVDLNQEPGQAMFGTGEPVAYSNSRNTGTGVAGVQITDANALLATDYDIKLTDTGYEVRRVDNGKLVDATFDGATDTLAFNGVEVAMTGAVDQGDSFRVRPLVNQAQSFELLLTEGAQLAAAQSNASGDNRNGLAMLDLQNQLLVEGKGTFNQAYGTMVSTLGNQINVVQANLAAQQGLTEQLTALQQSESGVNLDEEAANLIRYQQYYQANAKVIETGSTILDTILQLR</sequence>
<dbReference type="Pfam" id="PF06429">
    <property type="entry name" value="Flg_bbr_C"/>
    <property type="match status" value="1"/>
</dbReference>
<dbReference type="Pfam" id="PF22638">
    <property type="entry name" value="FlgK_D1"/>
    <property type="match status" value="1"/>
</dbReference>
<evidence type="ECO:0000256" key="3">
    <source>
        <dbReference type="ARBA" id="ARBA00009677"/>
    </source>
</evidence>
<name>A0A0K6HCJ8_9GAMM</name>
<dbReference type="GO" id="GO:0005576">
    <property type="term" value="C:extracellular region"/>
    <property type="evidence" value="ECO:0007669"/>
    <property type="project" value="UniProtKB-SubCell"/>
</dbReference>
<dbReference type="PRINTS" id="PR01005">
    <property type="entry name" value="FLGHOOKAP1"/>
</dbReference>
<evidence type="ECO:0000313" key="13">
    <source>
        <dbReference type="Proteomes" id="UP000182598"/>
    </source>
</evidence>
<evidence type="ECO:0000256" key="7">
    <source>
        <dbReference type="RuleBase" id="RU362065"/>
    </source>
</evidence>
<keyword evidence="12" id="KW-0969">Cilium</keyword>
<dbReference type="InterPro" id="IPR053927">
    <property type="entry name" value="FlgK_helical"/>
</dbReference>
<feature type="domain" description="Flagellar basal body rod protein N-terminal" evidence="8">
    <location>
        <begin position="6"/>
        <end position="33"/>
    </location>
</feature>
<dbReference type="InterPro" id="IPR010930">
    <property type="entry name" value="Flg_bb/hook_C_dom"/>
</dbReference>
<dbReference type="PANTHER" id="PTHR30033:SF1">
    <property type="entry name" value="FLAGELLAR HOOK-ASSOCIATED PROTEIN 1"/>
    <property type="match status" value="1"/>
</dbReference>
<reference evidence="13" key="1">
    <citation type="submission" date="2015-08" db="EMBL/GenBank/DDBJ databases">
        <authorList>
            <person name="Varghese N."/>
        </authorList>
    </citation>
    <scope>NUCLEOTIDE SEQUENCE [LARGE SCALE GENOMIC DNA]</scope>
    <source>
        <strain evidence="13">DSM 27808</strain>
    </source>
</reference>
<keyword evidence="12" id="KW-0282">Flagellum</keyword>
<feature type="domain" description="Flagellar hook-associated protein 1 D2-like" evidence="10">
    <location>
        <begin position="325"/>
        <end position="405"/>
    </location>
</feature>
<dbReference type="GO" id="GO:0005198">
    <property type="term" value="F:structural molecule activity"/>
    <property type="evidence" value="ECO:0007669"/>
    <property type="project" value="UniProtKB-UniRule"/>
</dbReference>
<dbReference type="PANTHER" id="PTHR30033">
    <property type="entry name" value="FLAGELLAR HOOK-ASSOCIATED PROTEIN 1"/>
    <property type="match status" value="1"/>
</dbReference>
<organism evidence="12 13">
    <name type="scientific">Pseudidiomarina woesei</name>
    <dbReference type="NCBI Taxonomy" id="1381080"/>
    <lineage>
        <taxon>Bacteria</taxon>
        <taxon>Pseudomonadati</taxon>
        <taxon>Pseudomonadota</taxon>
        <taxon>Gammaproteobacteria</taxon>
        <taxon>Alteromonadales</taxon>
        <taxon>Idiomarinaceae</taxon>
        <taxon>Pseudidiomarina</taxon>
    </lineage>
</organism>
<gene>
    <name evidence="7" type="primary">flgK</name>
    <name evidence="12" type="ORF">Ga0061064_2260</name>
</gene>
<dbReference type="EMBL" id="CYHB01000011">
    <property type="protein sequence ID" value="CUA88582.1"/>
    <property type="molecule type" value="Genomic_DNA"/>
</dbReference>
<evidence type="ECO:0000259" key="10">
    <source>
        <dbReference type="Pfam" id="PF21158"/>
    </source>
</evidence>
<accession>A0A0K6HCJ8</accession>
<dbReference type="AlphaFoldDB" id="A0A0K6HCJ8"/>
<evidence type="ECO:0000256" key="1">
    <source>
        <dbReference type="ARBA" id="ARBA00004365"/>
    </source>
</evidence>
<evidence type="ECO:0000256" key="6">
    <source>
        <dbReference type="ARBA" id="ARBA00023143"/>
    </source>
</evidence>
<evidence type="ECO:0000259" key="11">
    <source>
        <dbReference type="Pfam" id="PF22638"/>
    </source>
</evidence>